<name>A0A0M4GAK7_9BACI</name>
<evidence type="ECO:0000256" key="1">
    <source>
        <dbReference type="SAM" id="MobiDB-lite"/>
    </source>
</evidence>
<gene>
    <name evidence="2" type="ORF">AM592_14075</name>
</gene>
<evidence type="ECO:0000313" key="2">
    <source>
        <dbReference type="EMBL" id="ALC82578.1"/>
    </source>
</evidence>
<reference evidence="3" key="1">
    <citation type="submission" date="2015-08" db="EMBL/GenBank/DDBJ databases">
        <title>Genome sequencing project for genomic taxonomy and phylogenomics of Bacillus-like bacteria.</title>
        <authorList>
            <person name="Liu B."/>
            <person name="Wang J."/>
            <person name="Zhu Y."/>
            <person name="Liu G."/>
            <person name="Chen Q."/>
            <person name="Chen Z."/>
            <person name="Lan J."/>
            <person name="Che J."/>
            <person name="Ge C."/>
            <person name="Shi H."/>
            <person name="Pan Z."/>
            <person name="Liu X."/>
        </authorList>
    </citation>
    <scope>NUCLEOTIDE SEQUENCE [LARGE SCALE GENOMIC DNA]</scope>
    <source>
        <strain evidence="3">FJAT-4402</strain>
    </source>
</reference>
<keyword evidence="3" id="KW-1185">Reference proteome</keyword>
<feature type="compositionally biased region" description="Basic and acidic residues" evidence="1">
    <location>
        <begin position="1"/>
        <end position="13"/>
    </location>
</feature>
<sequence>MRVESRINSENRAKRVQITHKPRKSRITSSRSFINPENHVYSRTDFFYIRNKSNIPGILINFLADHATNSLIPRNTRNKARKKRSLAIEDKLFQSGSSINRDL</sequence>
<proteinExistence type="predicted"/>
<accession>A0A0M4GAK7</accession>
<feature type="region of interest" description="Disordered" evidence="1">
    <location>
        <begin position="1"/>
        <end position="28"/>
    </location>
</feature>
<reference evidence="2 3" key="2">
    <citation type="journal article" date="2016" name="Int. J. Syst. Evol. Microbiol.">
        <title>Bacillus gobiensis sp. nov., isolated from a soil sample.</title>
        <authorList>
            <person name="Liu B."/>
            <person name="Liu G.H."/>
            <person name="Cetin S."/>
            <person name="Schumann P."/>
            <person name="Pan Z.Z."/>
            <person name="Chen Q.Q."/>
        </authorList>
    </citation>
    <scope>NUCLEOTIDE SEQUENCE [LARGE SCALE GENOMIC DNA]</scope>
    <source>
        <strain evidence="2 3">FJAT-4402</strain>
    </source>
</reference>
<dbReference type="Proteomes" id="UP000067625">
    <property type="component" value="Chromosome"/>
</dbReference>
<dbReference type="PATRIC" id="fig|1441095.3.peg.3100"/>
<feature type="compositionally biased region" description="Basic residues" evidence="1">
    <location>
        <begin position="14"/>
        <end position="26"/>
    </location>
</feature>
<protein>
    <submittedName>
        <fullName evidence="2">Uncharacterized protein</fullName>
    </submittedName>
</protein>
<dbReference type="EMBL" id="CP012600">
    <property type="protein sequence ID" value="ALC82578.1"/>
    <property type="molecule type" value="Genomic_DNA"/>
</dbReference>
<organism evidence="2 3">
    <name type="scientific">Bacillus gobiensis</name>
    <dbReference type="NCBI Taxonomy" id="1441095"/>
    <lineage>
        <taxon>Bacteria</taxon>
        <taxon>Bacillati</taxon>
        <taxon>Bacillota</taxon>
        <taxon>Bacilli</taxon>
        <taxon>Bacillales</taxon>
        <taxon>Bacillaceae</taxon>
        <taxon>Bacillus</taxon>
    </lineage>
</organism>
<evidence type="ECO:0000313" key="3">
    <source>
        <dbReference type="Proteomes" id="UP000067625"/>
    </source>
</evidence>
<dbReference type="AlphaFoldDB" id="A0A0M4GAK7"/>